<dbReference type="Proteomes" id="UP001160148">
    <property type="component" value="Unassembled WGS sequence"/>
</dbReference>
<reference evidence="1 2" key="1">
    <citation type="submission" date="2023-01" db="EMBL/GenBank/DDBJ databases">
        <authorList>
            <person name="Whitehead M."/>
        </authorList>
    </citation>
    <scope>NUCLEOTIDE SEQUENCE [LARGE SCALE GENOMIC DNA]</scope>
</reference>
<gene>
    <name evidence="1" type="ORF">MEUPH1_LOCUS4919</name>
</gene>
<keyword evidence="2" id="KW-1185">Reference proteome</keyword>
<accession>A0AAV0VX23</accession>
<protein>
    <submittedName>
        <fullName evidence="1">Uncharacterized protein</fullName>
    </submittedName>
</protein>
<sequence length="73" mass="8365">MTIDFNGRIERCDDSNLSLYYDAVNFPLIGMRMDSEAATKRNMNFVATALAMRDWILTAYFNSGTHSNSFRCL</sequence>
<dbReference type="AlphaFoldDB" id="A0AAV0VX23"/>
<dbReference type="EMBL" id="CARXXK010000001">
    <property type="protein sequence ID" value="CAI6348220.1"/>
    <property type="molecule type" value="Genomic_DNA"/>
</dbReference>
<evidence type="ECO:0000313" key="1">
    <source>
        <dbReference type="EMBL" id="CAI6348220.1"/>
    </source>
</evidence>
<evidence type="ECO:0000313" key="2">
    <source>
        <dbReference type="Proteomes" id="UP001160148"/>
    </source>
</evidence>
<organism evidence="1 2">
    <name type="scientific">Macrosiphum euphorbiae</name>
    <name type="common">potato aphid</name>
    <dbReference type="NCBI Taxonomy" id="13131"/>
    <lineage>
        <taxon>Eukaryota</taxon>
        <taxon>Metazoa</taxon>
        <taxon>Ecdysozoa</taxon>
        <taxon>Arthropoda</taxon>
        <taxon>Hexapoda</taxon>
        <taxon>Insecta</taxon>
        <taxon>Pterygota</taxon>
        <taxon>Neoptera</taxon>
        <taxon>Paraneoptera</taxon>
        <taxon>Hemiptera</taxon>
        <taxon>Sternorrhyncha</taxon>
        <taxon>Aphidomorpha</taxon>
        <taxon>Aphidoidea</taxon>
        <taxon>Aphididae</taxon>
        <taxon>Macrosiphini</taxon>
        <taxon>Macrosiphum</taxon>
    </lineage>
</organism>
<comment type="caution">
    <text evidence="1">The sequence shown here is derived from an EMBL/GenBank/DDBJ whole genome shotgun (WGS) entry which is preliminary data.</text>
</comment>
<proteinExistence type="predicted"/>
<name>A0AAV0VX23_9HEMI</name>